<proteinExistence type="predicted"/>
<dbReference type="AlphaFoldDB" id="A0A4Z2I261"/>
<sequence>MPPSLCAGRSFRLKPAAGSFCYWLCRLKEPLSISNIPPAVSGGHGMHSFNMAALSSPLPPEGTGGGGGVVQTLL</sequence>
<reference evidence="1 2" key="1">
    <citation type="submission" date="2019-03" db="EMBL/GenBank/DDBJ databases">
        <title>First draft genome of Liparis tanakae, snailfish: a comprehensive survey of snailfish specific genes.</title>
        <authorList>
            <person name="Kim W."/>
            <person name="Song I."/>
            <person name="Jeong J.-H."/>
            <person name="Kim D."/>
            <person name="Kim S."/>
            <person name="Ryu S."/>
            <person name="Song J.Y."/>
            <person name="Lee S.K."/>
        </authorList>
    </citation>
    <scope>NUCLEOTIDE SEQUENCE [LARGE SCALE GENOMIC DNA]</scope>
    <source>
        <tissue evidence="1">Muscle</tissue>
    </source>
</reference>
<dbReference type="Proteomes" id="UP000314294">
    <property type="component" value="Unassembled WGS sequence"/>
</dbReference>
<gene>
    <name evidence="1" type="ORF">EYF80_017868</name>
</gene>
<protein>
    <submittedName>
        <fullName evidence="1">Uncharacterized protein</fullName>
    </submittedName>
</protein>
<evidence type="ECO:0000313" key="1">
    <source>
        <dbReference type="EMBL" id="TNN71861.1"/>
    </source>
</evidence>
<evidence type="ECO:0000313" key="2">
    <source>
        <dbReference type="Proteomes" id="UP000314294"/>
    </source>
</evidence>
<dbReference type="EMBL" id="SRLO01000144">
    <property type="protein sequence ID" value="TNN71861.1"/>
    <property type="molecule type" value="Genomic_DNA"/>
</dbReference>
<keyword evidence="2" id="KW-1185">Reference proteome</keyword>
<organism evidence="1 2">
    <name type="scientific">Liparis tanakae</name>
    <name type="common">Tanaka's snailfish</name>
    <dbReference type="NCBI Taxonomy" id="230148"/>
    <lineage>
        <taxon>Eukaryota</taxon>
        <taxon>Metazoa</taxon>
        <taxon>Chordata</taxon>
        <taxon>Craniata</taxon>
        <taxon>Vertebrata</taxon>
        <taxon>Euteleostomi</taxon>
        <taxon>Actinopterygii</taxon>
        <taxon>Neopterygii</taxon>
        <taxon>Teleostei</taxon>
        <taxon>Neoteleostei</taxon>
        <taxon>Acanthomorphata</taxon>
        <taxon>Eupercaria</taxon>
        <taxon>Perciformes</taxon>
        <taxon>Cottioidei</taxon>
        <taxon>Cottales</taxon>
        <taxon>Liparidae</taxon>
        <taxon>Liparis</taxon>
    </lineage>
</organism>
<comment type="caution">
    <text evidence="1">The sequence shown here is derived from an EMBL/GenBank/DDBJ whole genome shotgun (WGS) entry which is preliminary data.</text>
</comment>
<accession>A0A4Z2I261</accession>
<name>A0A4Z2I261_9TELE</name>